<proteinExistence type="predicted"/>
<reference evidence="1" key="1">
    <citation type="submission" date="2018-01" db="EMBL/GenBank/DDBJ databases">
        <title>An insight into the sialome of Amazonian anophelines.</title>
        <authorList>
            <person name="Ribeiro J.M."/>
            <person name="Scarpassa V."/>
            <person name="Calvo E."/>
        </authorList>
    </citation>
    <scope>NUCLEOTIDE SEQUENCE</scope>
    <source>
        <tissue evidence="1">Salivary glands</tissue>
    </source>
</reference>
<dbReference type="AlphaFoldDB" id="A0A2M4B4R4"/>
<dbReference type="EMBL" id="GGFK01014722">
    <property type="protein sequence ID" value="MBW48043.1"/>
    <property type="molecule type" value="Transcribed_RNA"/>
</dbReference>
<evidence type="ECO:0000313" key="1">
    <source>
        <dbReference type="EMBL" id="MBW48043.1"/>
    </source>
</evidence>
<organism evidence="1">
    <name type="scientific">Anopheles triannulatus</name>
    <dbReference type="NCBI Taxonomy" id="58253"/>
    <lineage>
        <taxon>Eukaryota</taxon>
        <taxon>Metazoa</taxon>
        <taxon>Ecdysozoa</taxon>
        <taxon>Arthropoda</taxon>
        <taxon>Hexapoda</taxon>
        <taxon>Insecta</taxon>
        <taxon>Pterygota</taxon>
        <taxon>Neoptera</taxon>
        <taxon>Endopterygota</taxon>
        <taxon>Diptera</taxon>
        <taxon>Nematocera</taxon>
        <taxon>Culicoidea</taxon>
        <taxon>Culicidae</taxon>
        <taxon>Anophelinae</taxon>
        <taxon>Anopheles</taxon>
    </lineage>
</organism>
<name>A0A2M4B4R4_9DIPT</name>
<sequence>MVVHPRLTARSGRTRAAAAPATALAGEGTVAAAVVHQPTRVVQTVGAMALPAVVAPTDTTPALPNTHDSMIKHCAHGRARRREINDPLTAHFSVSC</sequence>
<protein>
    <submittedName>
        <fullName evidence="1">Putative secreted protein</fullName>
    </submittedName>
</protein>
<accession>A0A2M4B4R4</accession>